<feature type="compositionally biased region" description="Pro residues" evidence="1">
    <location>
        <begin position="11"/>
        <end position="50"/>
    </location>
</feature>
<organism evidence="2 3">
    <name type="scientific">Potamilus streckersoni</name>
    <dbReference type="NCBI Taxonomy" id="2493646"/>
    <lineage>
        <taxon>Eukaryota</taxon>
        <taxon>Metazoa</taxon>
        <taxon>Spiralia</taxon>
        <taxon>Lophotrochozoa</taxon>
        <taxon>Mollusca</taxon>
        <taxon>Bivalvia</taxon>
        <taxon>Autobranchia</taxon>
        <taxon>Heteroconchia</taxon>
        <taxon>Palaeoheterodonta</taxon>
        <taxon>Unionida</taxon>
        <taxon>Unionoidea</taxon>
        <taxon>Unionidae</taxon>
        <taxon>Ambleminae</taxon>
        <taxon>Lampsilini</taxon>
        <taxon>Potamilus</taxon>
    </lineage>
</organism>
<evidence type="ECO:0000313" key="3">
    <source>
        <dbReference type="Proteomes" id="UP001195483"/>
    </source>
</evidence>
<comment type="caution">
    <text evidence="2">The sequence shown here is derived from an EMBL/GenBank/DDBJ whole genome shotgun (WGS) entry which is preliminary data.</text>
</comment>
<reference evidence="2" key="1">
    <citation type="journal article" date="2021" name="Genome Biol. Evol.">
        <title>A High-Quality Reference Genome for a Parasitic Bivalve with Doubly Uniparental Inheritance (Bivalvia: Unionida).</title>
        <authorList>
            <person name="Smith C.H."/>
        </authorList>
    </citation>
    <scope>NUCLEOTIDE SEQUENCE</scope>
    <source>
        <strain evidence="2">CHS0354</strain>
    </source>
</reference>
<sequence length="211" mass="23623">MGVGKPAMSTMPPPNPKPPIAAIPQTIPWPPQQVQPPPAPQPQPPQPQPPQQAFQAQPTMNQIQRTMPQVQHGVQRMPIHQPQVANAMNVQPPRPAGQVQHSQALQQLLQTLKSPNSLQQQQEEMLWQQRLQQLQHQQQQHHQNPALQMHSMQQQPQQQPQDCCVGLSELQAHGSVSQAQNSGPDMFLLQQDPEVAPLTPQEQLSCYIETL</sequence>
<reference evidence="2" key="2">
    <citation type="journal article" date="2021" name="Genome Biol. Evol.">
        <title>Developing a high-quality reference genome for a parasitic bivalve with doubly uniparental inheritance (Bivalvia: Unionida).</title>
        <authorList>
            <person name="Smith C.H."/>
        </authorList>
    </citation>
    <scope>NUCLEOTIDE SEQUENCE</scope>
    <source>
        <strain evidence="2">CHS0354</strain>
        <tissue evidence="2">Mantle</tissue>
    </source>
</reference>
<name>A0AAE0RP69_9BIVA</name>
<dbReference type="Proteomes" id="UP001195483">
    <property type="component" value="Unassembled WGS sequence"/>
</dbReference>
<dbReference type="AlphaFoldDB" id="A0AAE0RP69"/>
<reference evidence="2" key="3">
    <citation type="submission" date="2023-05" db="EMBL/GenBank/DDBJ databases">
        <authorList>
            <person name="Smith C.H."/>
        </authorList>
    </citation>
    <scope>NUCLEOTIDE SEQUENCE</scope>
    <source>
        <strain evidence="2">CHS0354</strain>
        <tissue evidence="2">Mantle</tissue>
    </source>
</reference>
<protein>
    <submittedName>
        <fullName evidence="2">Uncharacterized protein</fullName>
    </submittedName>
</protein>
<evidence type="ECO:0000313" key="2">
    <source>
        <dbReference type="EMBL" id="KAK3577044.1"/>
    </source>
</evidence>
<proteinExistence type="predicted"/>
<dbReference type="EMBL" id="JAEAOA010000257">
    <property type="protein sequence ID" value="KAK3577044.1"/>
    <property type="molecule type" value="Genomic_DNA"/>
</dbReference>
<evidence type="ECO:0000256" key="1">
    <source>
        <dbReference type="SAM" id="MobiDB-lite"/>
    </source>
</evidence>
<accession>A0AAE0RP69</accession>
<gene>
    <name evidence="2" type="ORF">CHS0354_003124</name>
</gene>
<feature type="compositionally biased region" description="Polar residues" evidence="1">
    <location>
        <begin position="59"/>
        <end position="69"/>
    </location>
</feature>
<keyword evidence="3" id="KW-1185">Reference proteome</keyword>
<feature type="compositionally biased region" description="Low complexity" evidence="1">
    <location>
        <begin position="1"/>
        <end position="10"/>
    </location>
</feature>
<feature type="region of interest" description="Disordered" evidence="1">
    <location>
        <begin position="1"/>
        <end position="74"/>
    </location>
</feature>